<dbReference type="AlphaFoldDB" id="T1I9D8"/>
<evidence type="ECO:0000313" key="1">
    <source>
        <dbReference type="EnsemblMetazoa" id="RPRC012910-PA"/>
    </source>
</evidence>
<dbReference type="Proteomes" id="UP000015103">
    <property type="component" value="Unassembled WGS sequence"/>
</dbReference>
<proteinExistence type="predicted"/>
<evidence type="ECO:0000313" key="2">
    <source>
        <dbReference type="Proteomes" id="UP000015103"/>
    </source>
</evidence>
<protein>
    <submittedName>
        <fullName evidence="1">Uncharacterized protein</fullName>
    </submittedName>
</protein>
<organism evidence="1 2">
    <name type="scientific">Rhodnius prolixus</name>
    <name type="common">Triatomid bug</name>
    <dbReference type="NCBI Taxonomy" id="13249"/>
    <lineage>
        <taxon>Eukaryota</taxon>
        <taxon>Metazoa</taxon>
        <taxon>Ecdysozoa</taxon>
        <taxon>Arthropoda</taxon>
        <taxon>Hexapoda</taxon>
        <taxon>Insecta</taxon>
        <taxon>Pterygota</taxon>
        <taxon>Neoptera</taxon>
        <taxon>Paraneoptera</taxon>
        <taxon>Hemiptera</taxon>
        <taxon>Heteroptera</taxon>
        <taxon>Panheteroptera</taxon>
        <taxon>Cimicomorpha</taxon>
        <taxon>Reduviidae</taxon>
        <taxon>Triatominae</taxon>
        <taxon>Rhodnius</taxon>
    </lineage>
</organism>
<sequence length="251" mass="29517">MMQTTQKLSPYICFVNTDRKLVFYSIVELNEYYNCMTFRKVNANISRDIATRKIKEMQTTQKLSPYISFVNTDRKVEFCTIVEINEYYNCMSLRSVNASITRDIAIRKKKEMETTQKLSAYISFVNTDTKQEFCSKLEVNEYYNCMAFRRVNANISRDIATRKMKEMQTTQKLSPYISFVNTDRKVEFCTTVEINEYSNCMTFRRVNANITRDIAIRKKKEMETTQKLSAYISFVNTDRKNNANITGDLAI</sequence>
<dbReference type="VEuPathDB" id="VectorBase:RPRC012910"/>
<dbReference type="EnsemblMetazoa" id="RPRC012910-RA">
    <property type="protein sequence ID" value="RPRC012910-PA"/>
    <property type="gene ID" value="RPRC012910"/>
</dbReference>
<keyword evidence="2" id="KW-1185">Reference proteome</keyword>
<accession>T1I9D8</accession>
<dbReference type="InParanoid" id="T1I9D8"/>
<dbReference type="HOGENOM" id="CLU_078692_0_0_1"/>
<name>T1I9D8_RHOPR</name>
<dbReference type="EMBL" id="ACPB03002784">
    <property type="status" value="NOT_ANNOTATED_CDS"/>
    <property type="molecule type" value="Genomic_DNA"/>
</dbReference>
<reference evidence="1" key="1">
    <citation type="submission" date="2015-05" db="UniProtKB">
        <authorList>
            <consortium name="EnsemblMetazoa"/>
        </authorList>
    </citation>
    <scope>IDENTIFICATION</scope>
</reference>